<evidence type="ECO:0000256" key="3">
    <source>
        <dbReference type="ARBA" id="ARBA00022801"/>
    </source>
</evidence>
<keyword evidence="4" id="KW-0862">Zinc</keyword>
<dbReference type="SMART" id="SM00849">
    <property type="entry name" value="Lactamase_B"/>
    <property type="match status" value="1"/>
</dbReference>
<gene>
    <name evidence="6" type="ORF">PQU92_01560</name>
</gene>
<protein>
    <submittedName>
        <fullName evidence="6">MBL fold metallo-hydrolase</fullName>
    </submittedName>
</protein>
<dbReference type="InterPro" id="IPR051453">
    <property type="entry name" value="MBL_Glyoxalase_II"/>
</dbReference>
<keyword evidence="3" id="KW-0378">Hydrolase</keyword>
<dbReference type="CDD" id="cd07737">
    <property type="entry name" value="YcbL-like_MBL-fold"/>
    <property type="match status" value="1"/>
</dbReference>
<evidence type="ECO:0000259" key="5">
    <source>
        <dbReference type="SMART" id="SM00849"/>
    </source>
</evidence>
<dbReference type="SUPFAM" id="SSF56281">
    <property type="entry name" value="Metallo-hydrolase/oxidoreductase"/>
    <property type="match status" value="1"/>
</dbReference>
<dbReference type="EMBL" id="JAQQKX010000001">
    <property type="protein sequence ID" value="MDC7681944.1"/>
    <property type="molecule type" value="Genomic_DNA"/>
</dbReference>
<accession>A0ABT5HPH7</accession>
<proteinExistence type="predicted"/>
<name>A0ABT5HPH7_9CAUL</name>
<dbReference type="Proteomes" id="UP001214854">
    <property type="component" value="Unassembled WGS sequence"/>
</dbReference>
<keyword evidence="7" id="KW-1185">Reference proteome</keyword>
<comment type="cofactor">
    <cofactor evidence="1">
        <name>Zn(2+)</name>
        <dbReference type="ChEBI" id="CHEBI:29105"/>
    </cofactor>
</comment>
<organism evidence="6 7">
    <name type="scientific">Asticcacaulis aquaticus</name>
    <dbReference type="NCBI Taxonomy" id="2984212"/>
    <lineage>
        <taxon>Bacteria</taxon>
        <taxon>Pseudomonadati</taxon>
        <taxon>Pseudomonadota</taxon>
        <taxon>Alphaproteobacteria</taxon>
        <taxon>Caulobacterales</taxon>
        <taxon>Caulobacteraceae</taxon>
        <taxon>Asticcacaulis</taxon>
    </lineage>
</organism>
<dbReference type="InterPro" id="IPR001279">
    <property type="entry name" value="Metallo-B-lactamas"/>
</dbReference>
<evidence type="ECO:0000256" key="4">
    <source>
        <dbReference type="ARBA" id="ARBA00022833"/>
    </source>
</evidence>
<dbReference type="Pfam" id="PF00753">
    <property type="entry name" value="Lactamase_B"/>
    <property type="match status" value="1"/>
</dbReference>
<evidence type="ECO:0000256" key="1">
    <source>
        <dbReference type="ARBA" id="ARBA00001947"/>
    </source>
</evidence>
<evidence type="ECO:0000313" key="6">
    <source>
        <dbReference type="EMBL" id="MDC7681944.1"/>
    </source>
</evidence>
<dbReference type="RefSeq" id="WP_272746457.1">
    <property type="nucleotide sequence ID" value="NZ_JAQQKX010000001.1"/>
</dbReference>
<reference evidence="6 7" key="1">
    <citation type="submission" date="2023-01" db="EMBL/GenBank/DDBJ databases">
        <title>Novel species of the genus Asticcacaulis isolated from rivers.</title>
        <authorList>
            <person name="Lu H."/>
        </authorList>
    </citation>
    <scope>NUCLEOTIDE SEQUENCE [LARGE SCALE GENOMIC DNA]</scope>
    <source>
        <strain evidence="6 7">BYS171W</strain>
    </source>
</reference>
<feature type="domain" description="Metallo-beta-lactamase" evidence="5">
    <location>
        <begin position="18"/>
        <end position="197"/>
    </location>
</feature>
<dbReference type="PANTHER" id="PTHR46233:SF3">
    <property type="entry name" value="HYDROXYACYLGLUTATHIONE HYDROLASE GLOC"/>
    <property type="match status" value="1"/>
</dbReference>
<dbReference type="Gene3D" id="3.60.15.10">
    <property type="entry name" value="Ribonuclease Z/Hydroxyacylglutathione hydrolase-like"/>
    <property type="match status" value="1"/>
</dbReference>
<evidence type="ECO:0000313" key="7">
    <source>
        <dbReference type="Proteomes" id="UP001214854"/>
    </source>
</evidence>
<sequence>MTAESPIRLFVAPVTPLQQNCTVVWCTKTNKAAVIDPGGDIEPVLHEIKRRGLTLEKIWVTHGHADHAGGTQALREATGAPVEGPHEDDRFWIERIPEDAQRWGIYDAQSFEPDRWLNHGDTVTLGETTWEVIHCPGHTPGHVIFYHAPSQFAQVGDILFKGSIGRTDFPRGNHADLIEAITTRLWPLGDVRFVCGHGPMSSFAQERQSNPYVGDRVIAASMPNRSGPG</sequence>
<dbReference type="PANTHER" id="PTHR46233">
    <property type="entry name" value="HYDROXYACYLGLUTATHIONE HYDROLASE GLOC"/>
    <property type="match status" value="1"/>
</dbReference>
<keyword evidence="2" id="KW-0479">Metal-binding</keyword>
<dbReference type="InterPro" id="IPR036866">
    <property type="entry name" value="RibonucZ/Hydroxyglut_hydro"/>
</dbReference>
<comment type="caution">
    <text evidence="6">The sequence shown here is derived from an EMBL/GenBank/DDBJ whole genome shotgun (WGS) entry which is preliminary data.</text>
</comment>
<evidence type="ECO:0000256" key="2">
    <source>
        <dbReference type="ARBA" id="ARBA00022723"/>
    </source>
</evidence>